<keyword evidence="3" id="KW-1133">Transmembrane helix</keyword>
<dbReference type="GO" id="GO:0046872">
    <property type="term" value="F:metal ion binding"/>
    <property type="evidence" value="ECO:0007669"/>
    <property type="project" value="UniProtKB-KW"/>
</dbReference>
<protein>
    <recommendedName>
        <fullName evidence="4">EfeO-type cupredoxin-like domain-containing protein</fullName>
    </recommendedName>
</protein>
<dbReference type="PANTHER" id="PTHR38439:SF3">
    <property type="entry name" value="COPPER-RESISTANT CUPROPROTEIN COPI"/>
    <property type="match status" value="1"/>
</dbReference>
<gene>
    <name evidence="5" type="ORF">ADM90_00190</name>
</gene>
<keyword evidence="6" id="KW-1185">Reference proteome</keyword>
<dbReference type="InterPro" id="IPR028871">
    <property type="entry name" value="BlueCu_1_BS"/>
</dbReference>
<dbReference type="PROSITE" id="PS00196">
    <property type="entry name" value="COPPER_BLUE"/>
    <property type="match status" value="1"/>
</dbReference>
<feature type="transmembrane region" description="Helical" evidence="3">
    <location>
        <begin position="87"/>
        <end position="105"/>
    </location>
</feature>
<dbReference type="SUPFAM" id="SSF49503">
    <property type="entry name" value="Cupredoxins"/>
    <property type="match status" value="1"/>
</dbReference>
<evidence type="ECO:0000256" key="2">
    <source>
        <dbReference type="ARBA" id="ARBA00023008"/>
    </source>
</evidence>
<feature type="transmembrane region" description="Helical" evidence="3">
    <location>
        <begin position="112"/>
        <end position="131"/>
    </location>
</feature>
<evidence type="ECO:0000313" key="6">
    <source>
        <dbReference type="Proteomes" id="UP000037977"/>
    </source>
</evidence>
<name>A0A0M9DNK4_9BACI</name>
<reference evidence="5 6" key="1">
    <citation type="submission" date="2015-07" db="EMBL/GenBank/DDBJ databases">
        <title>Genome sequencing project for genomic taxonomy and phylogenomics of Bacillus-like bacteria.</title>
        <authorList>
            <person name="Liu B."/>
            <person name="Wang J."/>
            <person name="Zhu Y."/>
            <person name="Liu G."/>
            <person name="Chen Q."/>
            <person name="Chen Z."/>
            <person name="Che J."/>
            <person name="Ge C."/>
            <person name="Shi H."/>
            <person name="Pan Z."/>
            <person name="Liu X."/>
        </authorList>
    </citation>
    <scope>NUCLEOTIDE SEQUENCE [LARGE SCALE GENOMIC DNA]</scope>
    <source>
        <strain evidence="5 6">DSM 54</strain>
    </source>
</reference>
<feature type="transmembrane region" description="Helical" evidence="3">
    <location>
        <begin position="143"/>
        <end position="166"/>
    </location>
</feature>
<proteinExistence type="predicted"/>
<evidence type="ECO:0000256" key="3">
    <source>
        <dbReference type="SAM" id="Phobius"/>
    </source>
</evidence>
<evidence type="ECO:0000259" key="4">
    <source>
        <dbReference type="Pfam" id="PF13473"/>
    </source>
</evidence>
<feature type="transmembrane region" description="Helical" evidence="3">
    <location>
        <begin position="58"/>
        <end position="81"/>
    </location>
</feature>
<keyword evidence="3" id="KW-0812">Transmembrane</keyword>
<dbReference type="InterPro" id="IPR050845">
    <property type="entry name" value="Cu-binding_ET"/>
</dbReference>
<keyword evidence="3" id="KW-0472">Membrane</keyword>
<dbReference type="PANTHER" id="PTHR38439">
    <property type="entry name" value="AURACYANIN-B"/>
    <property type="match status" value="1"/>
</dbReference>
<comment type="caution">
    <text evidence="5">The sequence shown here is derived from an EMBL/GenBank/DDBJ whole genome shotgun (WGS) entry which is preliminary data.</text>
</comment>
<accession>A0A0M9DNK4</accession>
<dbReference type="InterPro" id="IPR028096">
    <property type="entry name" value="EfeO_Cupredoxin"/>
</dbReference>
<dbReference type="Pfam" id="PF13473">
    <property type="entry name" value="Cupredoxin_1"/>
    <property type="match status" value="1"/>
</dbReference>
<dbReference type="Gene3D" id="2.60.40.420">
    <property type="entry name" value="Cupredoxins - blue copper proteins"/>
    <property type="match status" value="1"/>
</dbReference>
<keyword evidence="2" id="KW-0186">Copper</keyword>
<sequence>MFVLVSLMFLLLIVIMVSRIMKKTIKPMQGMTISMFFSMNVGLTLGILFGVTFQGNLFYSTIISIILGASIGFLSGCNFGLLPMLEGLMAGLMAGMMGAMLGEMVDGGQSIVLIRIFLLLSIFTIFLFALLPSKSQKTFQSQMGFLTPFFFSVFILFYFFGGIPFAEKQINFIKDSSLVDHNLHSNAQNKLEKKEIKIISIETENMKYSPSEVILEKNQPVSLELINKDNIEHDIEVTIPTSNTISSNNHVHHKKEENMIHLHVGPKNTEKMSFTPINTGEYQFVCTIPGHKELGMVGKFIIK</sequence>
<dbReference type="PATRIC" id="fig|33935.3.peg.1661"/>
<dbReference type="InterPro" id="IPR008972">
    <property type="entry name" value="Cupredoxin"/>
</dbReference>
<dbReference type="EMBL" id="LGCI01000001">
    <property type="protein sequence ID" value="KOY84263.1"/>
    <property type="molecule type" value="Genomic_DNA"/>
</dbReference>
<dbReference type="STRING" id="33935.ADM90_00190"/>
<dbReference type="Proteomes" id="UP000037977">
    <property type="component" value="Unassembled WGS sequence"/>
</dbReference>
<feature type="transmembrane region" description="Helical" evidence="3">
    <location>
        <begin position="32"/>
        <end position="51"/>
    </location>
</feature>
<dbReference type="AlphaFoldDB" id="A0A0M9DNK4"/>
<evidence type="ECO:0000313" key="5">
    <source>
        <dbReference type="EMBL" id="KOY84263.1"/>
    </source>
</evidence>
<evidence type="ECO:0000256" key="1">
    <source>
        <dbReference type="ARBA" id="ARBA00022723"/>
    </source>
</evidence>
<feature type="domain" description="EfeO-type cupredoxin-like" evidence="4">
    <location>
        <begin position="192"/>
        <end position="290"/>
    </location>
</feature>
<keyword evidence="1" id="KW-0479">Metal-binding</keyword>
<organism evidence="5 6">
    <name type="scientific">Lysinibacillus macroides</name>
    <dbReference type="NCBI Taxonomy" id="33935"/>
    <lineage>
        <taxon>Bacteria</taxon>
        <taxon>Bacillati</taxon>
        <taxon>Bacillota</taxon>
        <taxon>Bacilli</taxon>
        <taxon>Bacillales</taxon>
        <taxon>Bacillaceae</taxon>
        <taxon>Lysinibacillus</taxon>
    </lineage>
</organism>